<feature type="compositionally biased region" description="Polar residues" evidence="5">
    <location>
        <begin position="157"/>
        <end position="168"/>
    </location>
</feature>
<dbReference type="GO" id="GO:0000245">
    <property type="term" value="P:spliceosomal complex assembly"/>
    <property type="evidence" value="ECO:0007669"/>
    <property type="project" value="TreeGrafter"/>
</dbReference>
<dbReference type="SMART" id="SM00184">
    <property type="entry name" value="RING"/>
    <property type="match status" value="1"/>
</dbReference>
<reference evidence="8" key="1">
    <citation type="submission" date="2025-08" db="UniProtKB">
        <authorList>
            <consortium name="RefSeq"/>
        </authorList>
    </citation>
    <scope>IDENTIFICATION</scope>
    <source>
        <tissue evidence="8">Gonad</tissue>
    </source>
</reference>
<evidence type="ECO:0000256" key="1">
    <source>
        <dbReference type="ARBA" id="ARBA00022723"/>
    </source>
</evidence>
<sequence length="545" mass="59838">MPQTGAPSPTMRERKQHGQQHQSQPTTHTHSSTGNTNRQSGSRSHHHYERLTRFSCEERAAQVQQRKRSGNFKTSPAQMKSDARDIHVPERPAQSNSRERRGYWRSSPVQTRNVRRNASRHPPSAAQGRSDSRDRTEEATGSKTGQHRDSVRREAGCSTSKSSRSQEYVTHLDEMESRAPHRRSPVQTRSSTRVAGSLTEQSRQPQPGPTAAQGNRNSKAQASVLGKTSANQAGTSQGKTVRGKSGAAHSTSRLPQKSSGRHYGKQEKKRTAVPKGGTARPAGRKTARKTDEGSTSRGGTARFGGRKSNTGTAPPSVATTRTTGKKRTADQAFGEGKQTTAKACVTKKGNKKRTTPNEAKSQSIPPATTAETTKRQRIAAEPDCCAICLSELTTQPLARPDICRHVYCLDCLQAWQQRRKTCPIDNKQFQTLLPYSKDGKDIKIPVVKNNSSNRNGVPVVPVGNQPYNPLLAGQNRSEPRNQRDPHNVHWGDDSEEWDDHQESWDDEGSQAAVAYWGAGSAHYSNGPGERTETFGRYTGESGSSR</sequence>
<feature type="compositionally biased region" description="Polar residues" evidence="5">
    <location>
        <begin position="356"/>
        <end position="371"/>
    </location>
</feature>
<feature type="compositionally biased region" description="Basic and acidic residues" evidence="5">
    <location>
        <begin position="477"/>
        <end position="492"/>
    </location>
</feature>
<dbReference type="GO" id="GO:0008270">
    <property type="term" value="F:zinc ion binding"/>
    <property type="evidence" value="ECO:0007669"/>
    <property type="project" value="UniProtKB-KW"/>
</dbReference>
<feature type="compositionally biased region" description="Basic and acidic residues" evidence="5">
    <location>
        <begin position="49"/>
        <end position="60"/>
    </location>
</feature>
<feature type="compositionally biased region" description="Polar residues" evidence="5">
    <location>
        <begin position="185"/>
        <end position="205"/>
    </location>
</feature>
<feature type="region of interest" description="Disordered" evidence="5">
    <location>
        <begin position="1"/>
        <end position="375"/>
    </location>
</feature>
<dbReference type="PROSITE" id="PS50089">
    <property type="entry name" value="ZF_RING_2"/>
    <property type="match status" value="1"/>
</dbReference>
<dbReference type="Proteomes" id="UP000515135">
    <property type="component" value="Unplaced"/>
</dbReference>
<dbReference type="RefSeq" id="XP_019623748.1">
    <property type="nucleotide sequence ID" value="XM_019768189.1"/>
</dbReference>
<dbReference type="Pfam" id="PF13639">
    <property type="entry name" value="zf-RING_2"/>
    <property type="match status" value="1"/>
</dbReference>
<accession>A0A6P4YH36</accession>
<keyword evidence="1" id="KW-0479">Metal-binding</keyword>
<feature type="compositionally biased region" description="Polar residues" evidence="5">
    <location>
        <begin position="212"/>
        <end position="239"/>
    </location>
</feature>
<name>A0A6P4YH36_BRABE</name>
<keyword evidence="2 4" id="KW-0863">Zinc-finger</keyword>
<evidence type="ECO:0000259" key="6">
    <source>
        <dbReference type="PROSITE" id="PS50089"/>
    </source>
</evidence>
<feature type="region of interest" description="Disordered" evidence="5">
    <location>
        <begin position="446"/>
        <end position="545"/>
    </location>
</feature>
<dbReference type="PANTHER" id="PTHR47048:SF1">
    <property type="entry name" value="PROTEIN SCAF11"/>
    <property type="match status" value="1"/>
</dbReference>
<dbReference type="SUPFAM" id="SSF57850">
    <property type="entry name" value="RING/U-box"/>
    <property type="match status" value="1"/>
</dbReference>
<feature type="compositionally biased region" description="Polar residues" evidence="5">
    <location>
        <begin position="248"/>
        <end position="258"/>
    </location>
</feature>
<dbReference type="InterPro" id="IPR013083">
    <property type="entry name" value="Znf_RING/FYVE/PHD"/>
</dbReference>
<dbReference type="GO" id="GO:0003723">
    <property type="term" value="F:RNA binding"/>
    <property type="evidence" value="ECO:0007669"/>
    <property type="project" value="TreeGrafter"/>
</dbReference>
<feature type="compositionally biased region" description="Low complexity" evidence="5">
    <location>
        <begin position="449"/>
        <end position="469"/>
    </location>
</feature>
<evidence type="ECO:0000256" key="5">
    <source>
        <dbReference type="SAM" id="MobiDB-lite"/>
    </source>
</evidence>
<dbReference type="KEGG" id="bbel:109469655"/>
<feature type="compositionally biased region" description="Acidic residues" evidence="5">
    <location>
        <begin position="493"/>
        <end position="508"/>
    </location>
</feature>
<evidence type="ECO:0000256" key="2">
    <source>
        <dbReference type="ARBA" id="ARBA00022771"/>
    </source>
</evidence>
<dbReference type="InterPro" id="IPR017907">
    <property type="entry name" value="Znf_RING_CS"/>
</dbReference>
<feature type="compositionally biased region" description="Basic and acidic residues" evidence="5">
    <location>
        <begin position="81"/>
        <end position="90"/>
    </location>
</feature>
<keyword evidence="3" id="KW-0862">Zinc</keyword>
<evidence type="ECO:0000313" key="7">
    <source>
        <dbReference type="Proteomes" id="UP000515135"/>
    </source>
</evidence>
<evidence type="ECO:0000256" key="3">
    <source>
        <dbReference type="ARBA" id="ARBA00022833"/>
    </source>
</evidence>
<organism evidence="7 8">
    <name type="scientific">Branchiostoma belcheri</name>
    <name type="common">Amphioxus</name>
    <dbReference type="NCBI Taxonomy" id="7741"/>
    <lineage>
        <taxon>Eukaryota</taxon>
        <taxon>Metazoa</taxon>
        <taxon>Chordata</taxon>
        <taxon>Cephalochordata</taxon>
        <taxon>Leptocardii</taxon>
        <taxon>Amphioxiformes</taxon>
        <taxon>Branchiostomatidae</taxon>
        <taxon>Branchiostoma</taxon>
    </lineage>
</organism>
<protein>
    <submittedName>
        <fullName evidence="8">Zinc finger CCCH domain-containing protein 18-like</fullName>
    </submittedName>
</protein>
<keyword evidence="7" id="KW-1185">Reference proteome</keyword>
<dbReference type="OrthoDB" id="10035664at2759"/>
<dbReference type="GeneID" id="109469655"/>
<feature type="domain" description="RING-type" evidence="6">
    <location>
        <begin position="385"/>
        <end position="426"/>
    </location>
</feature>
<feature type="compositionally biased region" description="Basic and acidic residues" evidence="5">
    <location>
        <begin position="170"/>
        <end position="179"/>
    </location>
</feature>
<dbReference type="Gene3D" id="3.30.40.10">
    <property type="entry name" value="Zinc/RING finger domain, C3HC4 (zinc finger)"/>
    <property type="match status" value="1"/>
</dbReference>
<feature type="compositionally biased region" description="Low complexity" evidence="5">
    <location>
        <begin position="19"/>
        <end position="37"/>
    </location>
</feature>
<dbReference type="AlphaFoldDB" id="A0A6P4YH36"/>
<dbReference type="PROSITE" id="PS00518">
    <property type="entry name" value="ZF_RING_1"/>
    <property type="match status" value="1"/>
</dbReference>
<dbReference type="PANTHER" id="PTHR47048">
    <property type="entry name" value="PROTEIN SCAF11"/>
    <property type="match status" value="1"/>
</dbReference>
<feature type="compositionally biased region" description="Basic and acidic residues" evidence="5">
    <location>
        <begin position="130"/>
        <end position="155"/>
    </location>
</feature>
<gene>
    <name evidence="8" type="primary">LOC109469655</name>
</gene>
<evidence type="ECO:0000313" key="8">
    <source>
        <dbReference type="RefSeq" id="XP_019623748.1"/>
    </source>
</evidence>
<dbReference type="InterPro" id="IPR001841">
    <property type="entry name" value="Znf_RING"/>
</dbReference>
<proteinExistence type="predicted"/>
<evidence type="ECO:0000256" key="4">
    <source>
        <dbReference type="PROSITE-ProRule" id="PRU00175"/>
    </source>
</evidence>